<reference evidence="3" key="2">
    <citation type="submission" date="2022-01" db="EMBL/GenBank/DDBJ databases">
        <authorList>
            <person name="Yamashiro T."/>
            <person name="Shiraishi A."/>
            <person name="Satake H."/>
            <person name="Nakayama K."/>
        </authorList>
    </citation>
    <scope>NUCLEOTIDE SEQUENCE</scope>
</reference>
<accession>A0ABQ4YTS9</accession>
<proteinExistence type="predicted"/>
<keyword evidence="4" id="KW-1185">Reference proteome</keyword>
<organism evidence="3 4">
    <name type="scientific">Tanacetum coccineum</name>
    <dbReference type="NCBI Taxonomy" id="301880"/>
    <lineage>
        <taxon>Eukaryota</taxon>
        <taxon>Viridiplantae</taxon>
        <taxon>Streptophyta</taxon>
        <taxon>Embryophyta</taxon>
        <taxon>Tracheophyta</taxon>
        <taxon>Spermatophyta</taxon>
        <taxon>Magnoliopsida</taxon>
        <taxon>eudicotyledons</taxon>
        <taxon>Gunneridae</taxon>
        <taxon>Pentapetalae</taxon>
        <taxon>asterids</taxon>
        <taxon>campanulids</taxon>
        <taxon>Asterales</taxon>
        <taxon>Asteraceae</taxon>
        <taxon>Asteroideae</taxon>
        <taxon>Anthemideae</taxon>
        <taxon>Anthemidinae</taxon>
        <taxon>Tanacetum</taxon>
    </lineage>
</organism>
<evidence type="ECO:0000313" key="4">
    <source>
        <dbReference type="Proteomes" id="UP001151760"/>
    </source>
</evidence>
<evidence type="ECO:0000259" key="2">
    <source>
        <dbReference type="Pfam" id="PF13976"/>
    </source>
</evidence>
<name>A0ABQ4YTS9_9ASTR</name>
<gene>
    <name evidence="3" type="ORF">Tco_0747780</name>
</gene>
<feature type="compositionally biased region" description="Basic and acidic residues" evidence="1">
    <location>
        <begin position="156"/>
        <end position="172"/>
    </location>
</feature>
<evidence type="ECO:0000313" key="3">
    <source>
        <dbReference type="EMBL" id="GJS81239.1"/>
    </source>
</evidence>
<feature type="region of interest" description="Disordered" evidence="1">
    <location>
        <begin position="152"/>
        <end position="172"/>
    </location>
</feature>
<dbReference type="EMBL" id="BQNB010010733">
    <property type="protein sequence ID" value="GJS81239.1"/>
    <property type="molecule type" value="Genomic_DNA"/>
</dbReference>
<dbReference type="InterPro" id="IPR025724">
    <property type="entry name" value="GAG-pre-integrase_dom"/>
</dbReference>
<evidence type="ECO:0000256" key="1">
    <source>
        <dbReference type="SAM" id="MobiDB-lite"/>
    </source>
</evidence>
<comment type="caution">
    <text evidence="3">The sequence shown here is derived from an EMBL/GenBank/DDBJ whole genome shotgun (WGS) entry which is preliminary data.</text>
</comment>
<protein>
    <submittedName>
        <fullName evidence="3">Retrovirus-related pol polyprotein from transposon TNT 1-94</fullName>
    </submittedName>
</protein>
<feature type="domain" description="GAG-pre-integrase" evidence="2">
    <location>
        <begin position="401"/>
        <end position="470"/>
    </location>
</feature>
<reference evidence="3" key="1">
    <citation type="journal article" date="2022" name="Int. J. Mol. Sci.">
        <title>Draft Genome of Tanacetum Coccineum: Genomic Comparison of Closely Related Tanacetum-Family Plants.</title>
        <authorList>
            <person name="Yamashiro T."/>
            <person name="Shiraishi A."/>
            <person name="Nakayama K."/>
            <person name="Satake H."/>
        </authorList>
    </citation>
    <scope>NUCLEOTIDE SEQUENCE</scope>
</reference>
<sequence>MIEPEPMKKLSKKYQLKLDEEVAQRLQAEFDEQERIQSEKAKANIALKETWDDIQAKIEVDQYLAERLQEREQEELTIEERAILFQQLLEKRRKHFAAKRAEEKRNRPPTKAQQRSIMCTYLKNMEGWKPKDLKNKSFDSIQKLFDKAMKRSSSKRAGDELEQESIKKQKVDEDKETAELKSLMEVIPDEEEVAVDAIPLATKPPSIVDWKIHKEGKKSYYQIIKTDGSSKMYLVFSHMLKSFDRKDLETLYKLVKAKYGSTRPVEDLDLVLYGDLKTMFDPNVEDQYFEIQDLKAQLQDRDIAISELEKLIEKSNGNSVGTKFDKPLVVRQTNAIKLPKPSVLGNVMIKRVYYVKGLNHNLFSLGQFCHVDMEVAFKKSTCYIRDLQENDLHTGTRGSDLYTIALQESSSPTPIYFLAKASPTQAWLWHRKLSHLNFDTINLISKNDIVNGLPKLKFVKDQLCSSYEVGNAKKQFFQDINCYKIEEMVRFASYRLMWSYAD</sequence>
<dbReference type="Proteomes" id="UP001151760">
    <property type="component" value="Unassembled WGS sequence"/>
</dbReference>
<dbReference type="Pfam" id="PF13976">
    <property type="entry name" value="gag_pre-integrs"/>
    <property type="match status" value="1"/>
</dbReference>